<evidence type="ECO:0000256" key="6">
    <source>
        <dbReference type="ARBA" id="ARBA00023295"/>
    </source>
</evidence>
<dbReference type="Pfam" id="PF00295">
    <property type="entry name" value="Glyco_hydro_28"/>
    <property type="match status" value="1"/>
</dbReference>
<evidence type="ECO:0000313" key="10">
    <source>
        <dbReference type="Proteomes" id="UP000824890"/>
    </source>
</evidence>
<evidence type="ECO:0000256" key="8">
    <source>
        <dbReference type="RuleBase" id="RU361169"/>
    </source>
</evidence>
<dbReference type="SUPFAM" id="SSF51126">
    <property type="entry name" value="Pectin lyase-like"/>
    <property type="match status" value="1"/>
</dbReference>
<keyword evidence="10" id="KW-1185">Reference proteome</keyword>
<dbReference type="SMART" id="SM00710">
    <property type="entry name" value="PbH1"/>
    <property type="match status" value="3"/>
</dbReference>
<comment type="caution">
    <text evidence="9">The sequence shown here is derived from an EMBL/GenBank/DDBJ whole genome shotgun (WGS) entry which is preliminary data.</text>
</comment>
<comment type="subcellular location">
    <subcellularLocation>
        <location evidence="1">Secreted</location>
        <location evidence="1">Cell wall</location>
    </subcellularLocation>
</comment>
<name>A0ABQ7Y3Z5_BRANA</name>
<dbReference type="InterPro" id="IPR006626">
    <property type="entry name" value="PbH1"/>
</dbReference>
<dbReference type="InterPro" id="IPR000743">
    <property type="entry name" value="Glyco_hydro_28"/>
</dbReference>
<sequence>MNSQITHMTLNGCTNVAVRNFKLVAPKNSANTDGFDVQLSTGVTFTGSTVQTGDDCVAIGLVLATFSSPNFLLAQVMVIGSLAKELNEDGVENVTLSSSVFTGTQNGVRIKSWARPSTGFVKNVFFQDLIMKNVQNPIIIDQKYCPDHQDCLTEHSGVKISQVTYKNIQGTSETKQAMKLVCSKSNPCTDITLQDIKLTYKKGTPATSYCFNARGTIVSVLFNLLAV</sequence>
<evidence type="ECO:0000256" key="2">
    <source>
        <dbReference type="ARBA" id="ARBA00008834"/>
    </source>
</evidence>
<keyword evidence="5 8" id="KW-0378">Hydrolase</keyword>
<gene>
    <name evidence="9" type="ORF">HID58_079167</name>
</gene>
<dbReference type="InterPro" id="IPR011050">
    <property type="entry name" value="Pectin_lyase_fold/virulence"/>
</dbReference>
<keyword evidence="7" id="KW-0961">Cell wall biogenesis/degradation</keyword>
<dbReference type="Proteomes" id="UP000824890">
    <property type="component" value="Unassembled WGS sequence"/>
</dbReference>
<keyword evidence="6 8" id="KW-0326">Glycosidase</keyword>
<dbReference type="EMBL" id="JAGKQM010000018">
    <property type="protein sequence ID" value="KAH0861956.1"/>
    <property type="molecule type" value="Genomic_DNA"/>
</dbReference>
<dbReference type="InterPro" id="IPR012334">
    <property type="entry name" value="Pectin_lyas_fold"/>
</dbReference>
<evidence type="ECO:0000256" key="5">
    <source>
        <dbReference type="ARBA" id="ARBA00022801"/>
    </source>
</evidence>
<keyword evidence="3" id="KW-0134">Cell wall</keyword>
<organism evidence="9 10">
    <name type="scientific">Brassica napus</name>
    <name type="common">Rape</name>
    <dbReference type="NCBI Taxonomy" id="3708"/>
    <lineage>
        <taxon>Eukaryota</taxon>
        <taxon>Viridiplantae</taxon>
        <taxon>Streptophyta</taxon>
        <taxon>Embryophyta</taxon>
        <taxon>Tracheophyta</taxon>
        <taxon>Spermatophyta</taxon>
        <taxon>Magnoliopsida</taxon>
        <taxon>eudicotyledons</taxon>
        <taxon>Gunneridae</taxon>
        <taxon>Pentapetalae</taxon>
        <taxon>rosids</taxon>
        <taxon>malvids</taxon>
        <taxon>Brassicales</taxon>
        <taxon>Brassicaceae</taxon>
        <taxon>Brassiceae</taxon>
        <taxon>Brassica</taxon>
    </lineage>
</organism>
<keyword evidence="4" id="KW-0964">Secreted</keyword>
<evidence type="ECO:0008006" key="11">
    <source>
        <dbReference type="Google" id="ProtNLM"/>
    </source>
</evidence>
<evidence type="ECO:0000256" key="4">
    <source>
        <dbReference type="ARBA" id="ARBA00022525"/>
    </source>
</evidence>
<comment type="similarity">
    <text evidence="2 8">Belongs to the glycosyl hydrolase 28 family.</text>
</comment>
<dbReference type="Gene3D" id="2.160.20.10">
    <property type="entry name" value="Single-stranded right-handed beta-helix, Pectin lyase-like"/>
    <property type="match status" value="1"/>
</dbReference>
<evidence type="ECO:0000256" key="1">
    <source>
        <dbReference type="ARBA" id="ARBA00004191"/>
    </source>
</evidence>
<dbReference type="PANTHER" id="PTHR31375">
    <property type="match status" value="1"/>
</dbReference>
<proteinExistence type="inferred from homology"/>
<evidence type="ECO:0000256" key="7">
    <source>
        <dbReference type="ARBA" id="ARBA00023316"/>
    </source>
</evidence>
<protein>
    <recommendedName>
        <fullName evidence="11">Polygalacturonase</fullName>
    </recommendedName>
</protein>
<accession>A0ABQ7Y3Z5</accession>
<evidence type="ECO:0000256" key="3">
    <source>
        <dbReference type="ARBA" id="ARBA00022512"/>
    </source>
</evidence>
<evidence type="ECO:0000313" key="9">
    <source>
        <dbReference type="EMBL" id="KAH0861956.1"/>
    </source>
</evidence>
<reference evidence="9 10" key="1">
    <citation type="submission" date="2021-05" db="EMBL/GenBank/DDBJ databases">
        <title>Genome Assembly of Synthetic Allotetraploid Brassica napus Reveals Homoeologous Exchanges between Subgenomes.</title>
        <authorList>
            <person name="Davis J.T."/>
        </authorList>
    </citation>
    <scope>NUCLEOTIDE SEQUENCE [LARGE SCALE GENOMIC DNA]</scope>
    <source>
        <strain evidence="10">cv. Da-Ae</strain>
        <tissue evidence="9">Seedling</tissue>
    </source>
</reference>